<dbReference type="Proteomes" id="UP000470470">
    <property type="component" value="Unassembled WGS sequence"/>
</dbReference>
<sequence>MSNATGTTASREEEIAFLAMEQVLGVEIKLADAGAGNKMPDGSWVYPDGQARQGIVEITSPPATRLMNEWARAKRAGQPQIESGSIPSRLNELAQVCFELLQEGWARENLDKLLAQPADERHLFLFARSHKAGGDYFYRLSDTYDDATSERVDDLVLPLGISDVWFRGRAQRDPYQPLGTTQLWLARFQAGAGWHRYVVNIEERGLPSPNPGIADDRVPTNWRLPKDRTAGSPGLQDRADQQVLPAKLTIPSR</sequence>
<accession>A0A7K3WE36</accession>
<dbReference type="EMBL" id="JAAGWK010000010">
    <property type="protein sequence ID" value="NEL53960.1"/>
    <property type="molecule type" value="Genomic_DNA"/>
</dbReference>
<protein>
    <submittedName>
        <fullName evidence="2">Uncharacterized protein</fullName>
    </submittedName>
</protein>
<reference evidence="2 3" key="1">
    <citation type="submission" date="2020-02" db="EMBL/GenBank/DDBJ databases">
        <title>The whole genome sequence of CPCC 205119.</title>
        <authorList>
            <person name="Jiang Z."/>
        </authorList>
    </citation>
    <scope>NUCLEOTIDE SEQUENCE [LARGE SCALE GENOMIC DNA]</scope>
    <source>
        <strain evidence="2 3">CPCC 205119</strain>
    </source>
</reference>
<feature type="compositionally biased region" description="Basic and acidic residues" evidence="1">
    <location>
        <begin position="214"/>
        <end position="229"/>
    </location>
</feature>
<comment type="caution">
    <text evidence="2">The sequence shown here is derived from an EMBL/GenBank/DDBJ whole genome shotgun (WGS) entry which is preliminary data.</text>
</comment>
<evidence type="ECO:0000313" key="3">
    <source>
        <dbReference type="Proteomes" id="UP000470470"/>
    </source>
</evidence>
<dbReference type="RefSeq" id="WP_152729854.1">
    <property type="nucleotide sequence ID" value="NZ_JAABOZ010000002.1"/>
</dbReference>
<evidence type="ECO:0000256" key="1">
    <source>
        <dbReference type="SAM" id="MobiDB-lite"/>
    </source>
</evidence>
<dbReference type="AlphaFoldDB" id="A0A7K3WE36"/>
<proteinExistence type="predicted"/>
<gene>
    <name evidence="2" type="ORF">G1H19_08100</name>
</gene>
<feature type="region of interest" description="Disordered" evidence="1">
    <location>
        <begin position="205"/>
        <end position="253"/>
    </location>
</feature>
<keyword evidence="3" id="KW-1185">Reference proteome</keyword>
<evidence type="ECO:0000313" key="2">
    <source>
        <dbReference type="EMBL" id="NEL53960.1"/>
    </source>
</evidence>
<organism evidence="2 3">
    <name type="scientific">Goekera deserti</name>
    <dbReference type="NCBI Taxonomy" id="2497753"/>
    <lineage>
        <taxon>Bacteria</taxon>
        <taxon>Bacillati</taxon>
        <taxon>Actinomycetota</taxon>
        <taxon>Actinomycetes</taxon>
        <taxon>Geodermatophilales</taxon>
        <taxon>Geodermatophilaceae</taxon>
        <taxon>Goekera</taxon>
    </lineage>
</organism>
<name>A0A7K3WE36_9ACTN</name>